<name>A0A0V0QC62_PSEPJ</name>
<feature type="compositionally biased region" description="Polar residues" evidence="1">
    <location>
        <begin position="18"/>
        <end position="28"/>
    </location>
</feature>
<feature type="region of interest" description="Disordered" evidence="1">
    <location>
        <begin position="1"/>
        <end position="139"/>
    </location>
</feature>
<evidence type="ECO:0000256" key="1">
    <source>
        <dbReference type="SAM" id="MobiDB-lite"/>
    </source>
</evidence>
<organism evidence="2 3">
    <name type="scientific">Pseudocohnilembus persalinus</name>
    <name type="common">Ciliate</name>
    <dbReference type="NCBI Taxonomy" id="266149"/>
    <lineage>
        <taxon>Eukaryota</taxon>
        <taxon>Sar</taxon>
        <taxon>Alveolata</taxon>
        <taxon>Ciliophora</taxon>
        <taxon>Intramacronucleata</taxon>
        <taxon>Oligohymenophorea</taxon>
        <taxon>Scuticociliatia</taxon>
        <taxon>Philasterida</taxon>
        <taxon>Pseudocohnilembidae</taxon>
        <taxon>Pseudocohnilembus</taxon>
    </lineage>
</organism>
<protein>
    <submittedName>
        <fullName evidence="2">Uncharacterized protein</fullName>
    </submittedName>
</protein>
<dbReference type="Proteomes" id="UP000054937">
    <property type="component" value="Unassembled WGS sequence"/>
</dbReference>
<proteinExistence type="predicted"/>
<feature type="compositionally biased region" description="Low complexity" evidence="1">
    <location>
        <begin position="51"/>
        <end position="86"/>
    </location>
</feature>
<accession>A0A0V0QC62</accession>
<feature type="compositionally biased region" description="Low complexity" evidence="1">
    <location>
        <begin position="29"/>
        <end position="43"/>
    </location>
</feature>
<reference evidence="2 3" key="1">
    <citation type="journal article" date="2015" name="Sci. Rep.">
        <title>Genome of the facultative scuticociliatosis pathogen Pseudocohnilembus persalinus provides insight into its virulence through horizontal gene transfer.</title>
        <authorList>
            <person name="Xiong J."/>
            <person name="Wang G."/>
            <person name="Cheng J."/>
            <person name="Tian M."/>
            <person name="Pan X."/>
            <person name="Warren A."/>
            <person name="Jiang C."/>
            <person name="Yuan D."/>
            <person name="Miao W."/>
        </authorList>
    </citation>
    <scope>NUCLEOTIDE SEQUENCE [LARGE SCALE GENOMIC DNA]</scope>
    <source>
        <strain evidence="2">36N120E</strain>
    </source>
</reference>
<dbReference type="EMBL" id="LDAU01000205">
    <property type="protein sequence ID" value="KRW99636.1"/>
    <property type="molecule type" value="Genomic_DNA"/>
</dbReference>
<keyword evidence="3" id="KW-1185">Reference proteome</keyword>
<feature type="compositionally biased region" description="Acidic residues" evidence="1">
    <location>
        <begin position="114"/>
        <end position="138"/>
    </location>
</feature>
<dbReference type="OrthoDB" id="342531at2759"/>
<dbReference type="InParanoid" id="A0A0V0QC62"/>
<evidence type="ECO:0000313" key="2">
    <source>
        <dbReference type="EMBL" id="KRW99636.1"/>
    </source>
</evidence>
<dbReference type="AlphaFoldDB" id="A0A0V0QC62"/>
<feature type="compositionally biased region" description="Low complexity" evidence="1">
    <location>
        <begin position="1"/>
        <end position="12"/>
    </location>
</feature>
<comment type="caution">
    <text evidence="2">The sequence shown here is derived from an EMBL/GenBank/DDBJ whole genome shotgun (WGS) entry which is preliminary data.</text>
</comment>
<evidence type="ECO:0000313" key="3">
    <source>
        <dbReference type="Proteomes" id="UP000054937"/>
    </source>
</evidence>
<gene>
    <name evidence="2" type="ORF">PPERSA_03437</name>
</gene>
<sequence length="398" mass="46833">MAKQQNQQNKSKNPTKIAKNTKTIQKAPQQKGGNKGQNNNNNSKQDKNQKNQKAVQKQNQASKQNQNQNKNGKKNVAQQQNGNKVNKMNKKKQQEGGKNQNQQKKKKDEQEEKEKDEEEQSEIESEEGNQEGEQEEGNEEIRDEALEQLAYGALKKSLETKKQKERKIMDFKFRVLDLVDIFVRKTQTPELFIQALIPFFEAMKSYSKEKSLANFTDKLEMQQNDTQFEEKLATLFKTALECQTMKRDFFYTEQLFQELYKTYPQIAKKITPYLIQQSNLAEFGGPKDFRRKFSQELLHYVSRTGNKENGILQVNQEIIEQLQKLIDGVYKNYNEIKHKKYSDLRKYTDIFQNYIDQNKENEEIKKLQTSFISTIENWAEDTNITSYKEKLLKKLKAE</sequence>